<feature type="compositionally biased region" description="Low complexity" evidence="1">
    <location>
        <begin position="53"/>
        <end position="65"/>
    </location>
</feature>
<keyword evidence="2" id="KW-0472">Membrane</keyword>
<feature type="transmembrane region" description="Helical" evidence="2">
    <location>
        <begin position="174"/>
        <end position="196"/>
    </location>
</feature>
<feature type="region of interest" description="Disordered" evidence="1">
    <location>
        <begin position="1"/>
        <end position="82"/>
    </location>
</feature>
<keyword evidence="2" id="KW-1133">Transmembrane helix</keyword>
<evidence type="ECO:0000313" key="4">
    <source>
        <dbReference type="Proteomes" id="UP001218218"/>
    </source>
</evidence>
<protein>
    <submittedName>
        <fullName evidence="3">Uncharacterized protein</fullName>
    </submittedName>
</protein>
<feature type="compositionally biased region" description="Basic residues" evidence="1">
    <location>
        <begin position="1"/>
        <end position="14"/>
    </location>
</feature>
<organism evidence="3 4">
    <name type="scientific">Mycena albidolilacea</name>
    <dbReference type="NCBI Taxonomy" id="1033008"/>
    <lineage>
        <taxon>Eukaryota</taxon>
        <taxon>Fungi</taxon>
        <taxon>Dikarya</taxon>
        <taxon>Basidiomycota</taxon>
        <taxon>Agaricomycotina</taxon>
        <taxon>Agaricomycetes</taxon>
        <taxon>Agaricomycetidae</taxon>
        <taxon>Agaricales</taxon>
        <taxon>Marasmiineae</taxon>
        <taxon>Mycenaceae</taxon>
        <taxon>Mycena</taxon>
    </lineage>
</organism>
<evidence type="ECO:0000313" key="3">
    <source>
        <dbReference type="EMBL" id="KAJ7369187.1"/>
    </source>
</evidence>
<gene>
    <name evidence="3" type="ORF">DFH08DRAFT_39685</name>
</gene>
<sequence length="261" mass="27725">MHTHSRPRSRRRSTKTSTGIIATPHPHRPTSCPCPLLPPPLRTPPSPIQISLPPTAVATQAQATPSPHPPPSSGPTSSRGWTQITHGRCVRSCAGRPASSSLPLILLPPPRHAGVGGGSNGFSSNAANANPNGTGVNNAGYELLSFASADAAARALAQVSFAVLTFFSCIHPPFSFHLLFTALALALAVGMCCAHTSCFNTRWCLSRAHVSSFLAHILLLLFRAYTLPSPPFPFFLFCFGGSAGEAAEWGRMCCREPRWAR</sequence>
<dbReference type="Proteomes" id="UP001218218">
    <property type="component" value="Unassembled WGS sequence"/>
</dbReference>
<keyword evidence="4" id="KW-1185">Reference proteome</keyword>
<feature type="transmembrane region" description="Helical" evidence="2">
    <location>
        <begin position="208"/>
        <end position="226"/>
    </location>
</feature>
<evidence type="ECO:0000256" key="2">
    <source>
        <dbReference type="SAM" id="Phobius"/>
    </source>
</evidence>
<accession>A0AAD7F533</accession>
<dbReference type="AlphaFoldDB" id="A0AAD7F533"/>
<reference evidence="3" key="1">
    <citation type="submission" date="2023-03" db="EMBL/GenBank/DDBJ databases">
        <title>Massive genome expansion in bonnet fungi (Mycena s.s.) driven by repeated elements and novel gene families across ecological guilds.</title>
        <authorList>
            <consortium name="Lawrence Berkeley National Laboratory"/>
            <person name="Harder C.B."/>
            <person name="Miyauchi S."/>
            <person name="Viragh M."/>
            <person name="Kuo A."/>
            <person name="Thoen E."/>
            <person name="Andreopoulos B."/>
            <person name="Lu D."/>
            <person name="Skrede I."/>
            <person name="Drula E."/>
            <person name="Henrissat B."/>
            <person name="Morin E."/>
            <person name="Kohler A."/>
            <person name="Barry K."/>
            <person name="LaButti K."/>
            <person name="Morin E."/>
            <person name="Salamov A."/>
            <person name="Lipzen A."/>
            <person name="Mereny Z."/>
            <person name="Hegedus B."/>
            <person name="Baldrian P."/>
            <person name="Stursova M."/>
            <person name="Weitz H."/>
            <person name="Taylor A."/>
            <person name="Grigoriev I.V."/>
            <person name="Nagy L.G."/>
            <person name="Martin F."/>
            <person name="Kauserud H."/>
        </authorList>
    </citation>
    <scope>NUCLEOTIDE SEQUENCE</scope>
    <source>
        <strain evidence="3">CBHHK002</strain>
    </source>
</reference>
<proteinExistence type="predicted"/>
<evidence type="ECO:0000256" key="1">
    <source>
        <dbReference type="SAM" id="MobiDB-lite"/>
    </source>
</evidence>
<dbReference type="EMBL" id="JARIHO010000001">
    <property type="protein sequence ID" value="KAJ7369187.1"/>
    <property type="molecule type" value="Genomic_DNA"/>
</dbReference>
<name>A0AAD7F533_9AGAR</name>
<comment type="caution">
    <text evidence="3">The sequence shown here is derived from an EMBL/GenBank/DDBJ whole genome shotgun (WGS) entry which is preliminary data.</text>
</comment>
<keyword evidence="2" id="KW-0812">Transmembrane</keyword>
<feature type="compositionally biased region" description="Pro residues" evidence="1">
    <location>
        <begin position="35"/>
        <end position="47"/>
    </location>
</feature>